<dbReference type="Proteomes" id="UP000540506">
    <property type="component" value="Unassembled WGS sequence"/>
</dbReference>
<dbReference type="EMBL" id="JACHJV010000001">
    <property type="protein sequence ID" value="MBB4925431.1"/>
    <property type="molecule type" value="Genomic_DNA"/>
</dbReference>
<feature type="domain" description="GerMN" evidence="2">
    <location>
        <begin position="187"/>
        <end position="299"/>
    </location>
</feature>
<keyword evidence="6" id="KW-1185">Reference proteome</keyword>
<proteinExistence type="predicted"/>
<dbReference type="Pfam" id="PF10647">
    <property type="entry name" value="Gmad1"/>
    <property type="match status" value="1"/>
</dbReference>
<sequence>MPWVALTVLLAAGCATMPDSGEPQAVNPPPSSDQGVQVRVIPVPPRDGLSPREVLQNFLDASISDERDYQTARQYLTPEAVKKWQPDSGAVVLSDTTPHQAPGDGDPDHATVTLNSHQVASLDAKHTYQPKDDQFGATFTLINVAKDADKDGKDAAAKAQWRITDLPNALILNQTNFHNAYQQVDRYFFSLPDPSGSGGDQSVLVPDPIFVRRRIDPASAAVAALAQGPSDWLRPAVRSAFDGTEPAATVNTDDPSKPKLQVNGVDCVTSERQCQQMAAQLYFTLASLSGTGALEKVTLTAKHGNVEFSSATAKTSPWAPGALADTPGADGQSYARKADTGQLERPDSGATVPGVLGASTRPTALTPVGGHVLGPFAVRRDSKAAAVVSEDGKALYVANLDDSAKQLGTPLLTSHAAQGLTSPSWDGLGGLWVVDRDPANPQVWLLRGQNRTAVPVDLPTGSTVDTIRLSSDGTRAAVLLRNGTTGAHTLALGLVLRGSGGPSAVSIVGVRAIAPQLSDVTSVSWVAPDQLLALGKEIDSVPQLHYVPTDGSPGADNALQSVDGMTVVAASEDHSDAVLADSKDQDHTIYSLSGAGQPQWKIFGKDGVLPAYPG</sequence>
<comment type="caution">
    <text evidence="5">The sequence shown here is derived from an EMBL/GenBank/DDBJ whole genome shotgun (WGS) entry which is preliminary data.</text>
</comment>
<organism evidence="5 6">
    <name type="scientific">Kitasatospora kifunensis</name>
    <name type="common">Streptomyces kifunensis</name>
    <dbReference type="NCBI Taxonomy" id="58351"/>
    <lineage>
        <taxon>Bacteria</taxon>
        <taxon>Bacillati</taxon>
        <taxon>Actinomycetota</taxon>
        <taxon>Actinomycetes</taxon>
        <taxon>Kitasatosporales</taxon>
        <taxon>Streptomycetaceae</taxon>
        <taxon>Kitasatospora</taxon>
    </lineage>
</organism>
<evidence type="ECO:0008006" key="7">
    <source>
        <dbReference type="Google" id="ProtNLM"/>
    </source>
</evidence>
<evidence type="ECO:0000259" key="3">
    <source>
        <dbReference type="Pfam" id="PF10647"/>
    </source>
</evidence>
<dbReference type="SUPFAM" id="SSF82171">
    <property type="entry name" value="DPP6 N-terminal domain-like"/>
    <property type="match status" value="1"/>
</dbReference>
<feature type="domain" description="Lipoprotein LpqB C-terminal" evidence="3">
    <location>
        <begin position="370"/>
        <end position="613"/>
    </location>
</feature>
<dbReference type="InterPro" id="IPR059026">
    <property type="entry name" value="LpqB_N"/>
</dbReference>
<evidence type="ECO:0000313" key="5">
    <source>
        <dbReference type="EMBL" id="MBB4925431.1"/>
    </source>
</evidence>
<feature type="region of interest" description="Disordered" evidence="1">
    <location>
        <begin position="317"/>
        <end position="351"/>
    </location>
</feature>
<evidence type="ECO:0000259" key="4">
    <source>
        <dbReference type="Pfam" id="PF25976"/>
    </source>
</evidence>
<feature type="domain" description="Lipoprotein LpqB N-terminal" evidence="4">
    <location>
        <begin position="44"/>
        <end position="177"/>
    </location>
</feature>
<name>A0A7W7R4V5_KITKI</name>
<dbReference type="Pfam" id="PF25976">
    <property type="entry name" value="LpqB_N"/>
    <property type="match status" value="1"/>
</dbReference>
<feature type="compositionally biased region" description="Basic and acidic residues" evidence="1">
    <location>
        <begin position="336"/>
        <end position="347"/>
    </location>
</feature>
<accession>A0A7W7R4V5</accession>
<gene>
    <name evidence="5" type="ORF">FHR34_004424</name>
</gene>
<dbReference type="AlphaFoldDB" id="A0A7W7R4V5"/>
<evidence type="ECO:0000259" key="2">
    <source>
        <dbReference type="Pfam" id="PF10646"/>
    </source>
</evidence>
<evidence type="ECO:0000256" key="1">
    <source>
        <dbReference type="SAM" id="MobiDB-lite"/>
    </source>
</evidence>
<dbReference type="Pfam" id="PF10646">
    <property type="entry name" value="Germane"/>
    <property type="match status" value="1"/>
</dbReference>
<dbReference type="InterPro" id="IPR018910">
    <property type="entry name" value="LpqB_C"/>
</dbReference>
<dbReference type="InterPro" id="IPR019606">
    <property type="entry name" value="GerMN"/>
</dbReference>
<dbReference type="RefSeq" id="WP_184937619.1">
    <property type="nucleotide sequence ID" value="NZ_JACHJV010000001.1"/>
</dbReference>
<evidence type="ECO:0000313" key="6">
    <source>
        <dbReference type="Proteomes" id="UP000540506"/>
    </source>
</evidence>
<reference evidence="5 6" key="1">
    <citation type="submission" date="2020-08" db="EMBL/GenBank/DDBJ databases">
        <title>Sequencing the genomes of 1000 actinobacteria strains.</title>
        <authorList>
            <person name="Klenk H.-P."/>
        </authorList>
    </citation>
    <scope>NUCLEOTIDE SEQUENCE [LARGE SCALE GENOMIC DNA]</scope>
    <source>
        <strain evidence="5 6">DSM 41654</strain>
    </source>
</reference>
<protein>
    <recommendedName>
        <fullName evidence="7">Lipoprotein LpqB</fullName>
    </recommendedName>
</protein>